<comment type="caution">
    <text evidence="1">The sequence shown here is derived from an EMBL/GenBank/DDBJ whole genome shotgun (WGS) entry which is preliminary data.</text>
</comment>
<organism evidence="1 2">
    <name type="scientific">Candidatus Gottesmanbacteria bacterium RBG_13_45_10</name>
    <dbReference type="NCBI Taxonomy" id="1798370"/>
    <lineage>
        <taxon>Bacteria</taxon>
        <taxon>Candidatus Gottesmaniibacteriota</taxon>
    </lineage>
</organism>
<dbReference type="Proteomes" id="UP000177268">
    <property type="component" value="Unassembled WGS sequence"/>
</dbReference>
<name>A0A1F5ZGT0_9BACT</name>
<protein>
    <submittedName>
        <fullName evidence="1">Uncharacterized protein</fullName>
    </submittedName>
</protein>
<accession>A0A1F5ZGT0</accession>
<sequence>MLENLETYAQKMEAGKIDGRIFEEAESLCNSFAIHDPAVTLEMAQRAAIIQMQAFRESDRKLGTHSALDQFAIDRLISLRVDPNTLQILR</sequence>
<reference evidence="1 2" key="1">
    <citation type="journal article" date="2016" name="Nat. Commun.">
        <title>Thousands of microbial genomes shed light on interconnected biogeochemical processes in an aquifer system.</title>
        <authorList>
            <person name="Anantharaman K."/>
            <person name="Brown C.T."/>
            <person name="Hug L.A."/>
            <person name="Sharon I."/>
            <person name="Castelle C.J."/>
            <person name="Probst A.J."/>
            <person name="Thomas B.C."/>
            <person name="Singh A."/>
            <person name="Wilkins M.J."/>
            <person name="Karaoz U."/>
            <person name="Brodie E.L."/>
            <person name="Williams K.H."/>
            <person name="Hubbard S.S."/>
            <person name="Banfield J.F."/>
        </authorList>
    </citation>
    <scope>NUCLEOTIDE SEQUENCE [LARGE SCALE GENOMIC DNA]</scope>
</reference>
<evidence type="ECO:0000313" key="1">
    <source>
        <dbReference type="EMBL" id="OGG11718.1"/>
    </source>
</evidence>
<dbReference type="EMBL" id="MFIZ01000018">
    <property type="protein sequence ID" value="OGG11718.1"/>
    <property type="molecule type" value="Genomic_DNA"/>
</dbReference>
<evidence type="ECO:0000313" key="2">
    <source>
        <dbReference type="Proteomes" id="UP000177268"/>
    </source>
</evidence>
<dbReference type="AlphaFoldDB" id="A0A1F5ZGT0"/>
<proteinExistence type="predicted"/>
<gene>
    <name evidence="1" type="ORF">A2Z00_03680</name>
</gene>